<evidence type="ECO:0000313" key="1">
    <source>
        <dbReference type="EMBL" id="AAP58628.1"/>
    </source>
</evidence>
<organism evidence="1">
    <name type="scientific">uncultured Acidobacteriota bacterium</name>
    <dbReference type="NCBI Taxonomy" id="171953"/>
    <lineage>
        <taxon>Bacteria</taxon>
        <taxon>Pseudomonadati</taxon>
        <taxon>Acidobacteriota</taxon>
        <taxon>environmental samples</taxon>
    </lineage>
</organism>
<protein>
    <submittedName>
        <fullName evidence="1">Uncharacterized protein</fullName>
    </submittedName>
</protein>
<reference evidence="1" key="1">
    <citation type="journal article" date="2003" name="Mol. Microbiol.">
        <title>Acidobacteria form a coherent but highly diverse group within the bacterial domain: evidence from environmental genomics.</title>
        <authorList>
            <person name="Quaiser A."/>
            <person name="Ochsenreiter T."/>
            <person name="Lanz C."/>
            <person name="Schuster S.C."/>
            <person name="Treusch A.H."/>
            <person name="Eck J."/>
            <person name="Schleper C."/>
        </authorList>
    </citation>
    <scope>NUCLEOTIDE SEQUENCE</scope>
</reference>
<proteinExistence type="predicted"/>
<name>Q7X2T6_9BACT</name>
<accession>Q7X2T6</accession>
<dbReference type="AlphaFoldDB" id="Q7X2T6"/>
<sequence>MSKLLRAFPGWEAIKTTRGHYRSCGKDPHMCCVSDLLDDAAVVQSGRELTYAPGKDTGRYWDAGATNVHWVVATDEQVETGIDDAIGRVQAPGVFVEGNSFAKFLQPDYFVMVARADELKIKRTARELLKSVSAFYISESNGVGKQESLRAYLRQQERELGLREVPVLTKNDLPRLIASIGACFSSLAA</sequence>
<dbReference type="EMBL" id="AH012920">
    <property type="protein sequence ID" value="AAP58628.1"/>
    <property type="molecule type" value="Genomic_DNA"/>
</dbReference>